<dbReference type="Proteomes" id="UP001341281">
    <property type="component" value="Chromosome 03"/>
</dbReference>
<proteinExistence type="predicted"/>
<evidence type="ECO:0000259" key="5">
    <source>
        <dbReference type="Pfam" id="PF25553"/>
    </source>
</evidence>
<feature type="region of interest" description="Disordered" evidence="4">
    <location>
        <begin position="1"/>
        <end position="21"/>
    </location>
</feature>
<evidence type="ECO:0000256" key="3">
    <source>
        <dbReference type="ARBA" id="ARBA00022786"/>
    </source>
</evidence>
<dbReference type="AlphaFoldDB" id="A0AAQ3WIM1"/>
<keyword evidence="3" id="KW-0833">Ubl conjugation pathway</keyword>
<feature type="region of interest" description="Disordered" evidence="4">
    <location>
        <begin position="133"/>
        <end position="211"/>
    </location>
</feature>
<reference evidence="6 7" key="1">
    <citation type="submission" date="2024-02" db="EMBL/GenBank/DDBJ databases">
        <title>High-quality chromosome-scale genome assembly of Pensacola bahiagrass (Paspalum notatum Flugge var. saurae).</title>
        <authorList>
            <person name="Vega J.M."/>
            <person name="Podio M."/>
            <person name="Orjuela J."/>
            <person name="Siena L.A."/>
            <person name="Pessino S.C."/>
            <person name="Combes M.C."/>
            <person name="Mariac C."/>
            <person name="Albertini E."/>
            <person name="Pupilli F."/>
            <person name="Ortiz J.P.A."/>
            <person name="Leblanc O."/>
        </authorList>
    </citation>
    <scope>NUCLEOTIDE SEQUENCE [LARGE SCALE GENOMIC DNA]</scope>
    <source>
        <strain evidence="6">R1</strain>
        <tissue evidence="6">Leaf</tissue>
    </source>
</reference>
<sequence>MRAPSPAGPRTRSTEPSPRADHGARLAHCQCQCIATHWIASSLSPLESLAHLPLPTQQCWPPPNPSAADHAPTGRGWGSGTPPSRSRIPVSRMAAAGAAQGPRGHRRRSSGGGGGAARARWCCAFAGATNSPDLRPLPSPAAGRKLPPKSPTAASFYGSASPTSSRLAGLGGLIDPRRILSPGRVSPIDPDGAQPPPLPLPLPPPPPSAPAAAHAVEQQEAVIVPAERANAVSVAPVVAAREEEGEGGAGALDLRLLLRGRDGRCVLMELDSGVLCGCSAFFAAMAPAEDAGEAAGGGGGAGRRIEVDGVDNLDAFKAAVELMYAPDPVRWLAAAGVSRAIDVLERYGWPVWNQPARLHELLAIPGQLRGIRKLAELSGTRSIVEVHTRCGLLHGTTDVAPTPIDVRCCGLWQGAGGAAHALTRLLLLAAAALHADGDTAHAALADVRCCVLPHAALPLPAAAASHTPLLTAQTAHASRSFSTHVCSSIMFSRGIRSCLTYIEAVPWNENEEEKLKNLLARFTFDDAISQDILARLRPHSWKSSDDLTVQLIQSVTSSTNTGARKDMQSLVNGLLSKSSVYQKDSSGLNKDSLYQICYSCLESLVDLFEEATEPTYHICQAVVVRGSKPLIERVSSQTENLNWLLDILVNNDIAEDFVELWAKQDRLISMHEQASAMIRYELSRISAGVFIALGKGKVQCRGEVRSLLFDGWFSIMLLDFGWLQRCSKGLDLRSLEENLGRGLLTLPLRQQQCFFEEWFQFYATKGGECPNLIRAFQVWWRRSFIRSSVERQS</sequence>
<feature type="region of interest" description="Disordered" evidence="4">
    <location>
        <begin position="60"/>
        <end position="113"/>
    </location>
</feature>
<protein>
    <recommendedName>
        <fullName evidence="5">At3g05675-like ankyrin-like domain-containing protein</fullName>
    </recommendedName>
</protein>
<dbReference type="EMBL" id="CP144747">
    <property type="protein sequence ID" value="WVZ62636.1"/>
    <property type="molecule type" value="Genomic_DNA"/>
</dbReference>
<comment type="function">
    <text evidence="1">May act as a substrate-specific adapter of an E3 ubiquitin-protein ligase complex (CUL3-RBX1-BTB) which mediates the ubiquitination and subsequent proteasomal degradation of target proteins.</text>
</comment>
<dbReference type="PANTHER" id="PTHR31060">
    <property type="entry name" value="OSJNBA0011J08.25 PROTEIN-RELATED"/>
    <property type="match status" value="1"/>
</dbReference>
<name>A0AAQ3WIM1_PASNO</name>
<evidence type="ECO:0000256" key="2">
    <source>
        <dbReference type="ARBA" id="ARBA00004906"/>
    </source>
</evidence>
<evidence type="ECO:0000256" key="1">
    <source>
        <dbReference type="ARBA" id="ARBA00002668"/>
    </source>
</evidence>
<comment type="pathway">
    <text evidence="2">Protein modification; protein ubiquitination.</text>
</comment>
<dbReference type="Pfam" id="PF25553">
    <property type="entry name" value="BTB-POZ_ANK-like"/>
    <property type="match status" value="1"/>
</dbReference>
<dbReference type="PANTHER" id="PTHR31060:SF27">
    <property type="entry name" value="OS07G0259700 PROTEIN"/>
    <property type="match status" value="1"/>
</dbReference>
<feature type="domain" description="At3g05675-like ankyrin-like" evidence="5">
    <location>
        <begin position="542"/>
        <end position="786"/>
    </location>
</feature>
<dbReference type="InterPro" id="IPR038920">
    <property type="entry name" value="At3g05675-like"/>
</dbReference>
<dbReference type="InterPro" id="IPR058039">
    <property type="entry name" value="At3g05675-like_ankyrin"/>
</dbReference>
<evidence type="ECO:0000313" key="6">
    <source>
        <dbReference type="EMBL" id="WVZ62636.1"/>
    </source>
</evidence>
<organism evidence="6 7">
    <name type="scientific">Paspalum notatum var. saurae</name>
    <dbReference type="NCBI Taxonomy" id="547442"/>
    <lineage>
        <taxon>Eukaryota</taxon>
        <taxon>Viridiplantae</taxon>
        <taxon>Streptophyta</taxon>
        <taxon>Embryophyta</taxon>
        <taxon>Tracheophyta</taxon>
        <taxon>Spermatophyta</taxon>
        <taxon>Magnoliopsida</taxon>
        <taxon>Liliopsida</taxon>
        <taxon>Poales</taxon>
        <taxon>Poaceae</taxon>
        <taxon>PACMAD clade</taxon>
        <taxon>Panicoideae</taxon>
        <taxon>Andropogonodae</taxon>
        <taxon>Paspaleae</taxon>
        <taxon>Paspalinae</taxon>
        <taxon>Paspalum</taxon>
    </lineage>
</organism>
<keyword evidence="7" id="KW-1185">Reference proteome</keyword>
<accession>A0AAQ3WIM1</accession>
<evidence type="ECO:0000313" key="7">
    <source>
        <dbReference type="Proteomes" id="UP001341281"/>
    </source>
</evidence>
<feature type="compositionally biased region" description="Pro residues" evidence="4">
    <location>
        <begin position="193"/>
        <end position="209"/>
    </location>
</feature>
<evidence type="ECO:0000256" key="4">
    <source>
        <dbReference type="SAM" id="MobiDB-lite"/>
    </source>
</evidence>
<gene>
    <name evidence="6" type="ORF">U9M48_012356</name>
</gene>